<evidence type="ECO:0000256" key="2">
    <source>
        <dbReference type="ARBA" id="ARBA00004626"/>
    </source>
</evidence>
<dbReference type="GO" id="GO:0030496">
    <property type="term" value="C:midbody"/>
    <property type="evidence" value="ECO:0007669"/>
    <property type="project" value="UniProtKB-SubCell"/>
</dbReference>
<evidence type="ECO:0000256" key="3">
    <source>
        <dbReference type="ARBA" id="ARBA00004629"/>
    </source>
</evidence>
<name>A0ABD0QMQ8_CIRMR</name>
<feature type="non-terminal residue" evidence="11">
    <location>
        <position position="1"/>
    </location>
</feature>
<dbReference type="GO" id="GO:0032154">
    <property type="term" value="C:cleavage furrow"/>
    <property type="evidence" value="ECO:0007669"/>
    <property type="project" value="UniProtKB-SubCell"/>
</dbReference>
<sequence length="50" mass="5703">LLCDLLWSDPDKDVQGWGENDRGVSFTFGADVVSKFLNRHDLDLICRAHQ</sequence>
<keyword evidence="12" id="KW-1185">Reference proteome</keyword>
<evidence type="ECO:0000313" key="11">
    <source>
        <dbReference type="EMBL" id="KAL0187523.1"/>
    </source>
</evidence>
<evidence type="ECO:0000256" key="1">
    <source>
        <dbReference type="ARBA" id="ARBA00004214"/>
    </source>
</evidence>
<comment type="subcellular location">
    <subcellularLocation>
        <location evidence="3">Chromosome</location>
        <location evidence="3">Centromere</location>
        <location evidence="3">Kinetochore</location>
    </subcellularLocation>
    <subcellularLocation>
        <location evidence="2">Cleavage furrow</location>
    </subcellularLocation>
    <subcellularLocation>
        <location evidence="1">Midbody</location>
    </subcellularLocation>
</comment>
<evidence type="ECO:0000259" key="10">
    <source>
        <dbReference type="Pfam" id="PF00149"/>
    </source>
</evidence>
<accession>A0ABD0QMQ8</accession>
<evidence type="ECO:0000256" key="6">
    <source>
        <dbReference type="ARBA" id="ARBA00022801"/>
    </source>
</evidence>
<organism evidence="11 12">
    <name type="scientific">Cirrhinus mrigala</name>
    <name type="common">Mrigala</name>
    <dbReference type="NCBI Taxonomy" id="683832"/>
    <lineage>
        <taxon>Eukaryota</taxon>
        <taxon>Metazoa</taxon>
        <taxon>Chordata</taxon>
        <taxon>Craniata</taxon>
        <taxon>Vertebrata</taxon>
        <taxon>Euteleostomi</taxon>
        <taxon>Actinopterygii</taxon>
        <taxon>Neopterygii</taxon>
        <taxon>Teleostei</taxon>
        <taxon>Ostariophysi</taxon>
        <taxon>Cypriniformes</taxon>
        <taxon>Cyprinidae</taxon>
        <taxon>Labeoninae</taxon>
        <taxon>Labeonini</taxon>
        <taxon>Cirrhinus</taxon>
    </lineage>
</organism>
<comment type="caution">
    <text evidence="11">The sequence shown here is derived from an EMBL/GenBank/DDBJ whole genome shotgun (WGS) entry which is preliminary data.</text>
</comment>
<evidence type="ECO:0000313" key="12">
    <source>
        <dbReference type="Proteomes" id="UP001529510"/>
    </source>
</evidence>
<dbReference type="GO" id="GO:0000776">
    <property type="term" value="C:kinetochore"/>
    <property type="evidence" value="ECO:0007669"/>
    <property type="project" value="UniProtKB-KW"/>
</dbReference>
<protein>
    <recommendedName>
        <fullName evidence="4">protein-serine/threonine phosphatase</fullName>
        <ecNumber evidence="4">3.1.3.16</ecNumber>
    </recommendedName>
</protein>
<evidence type="ECO:0000256" key="4">
    <source>
        <dbReference type="ARBA" id="ARBA00013081"/>
    </source>
</evidence>
<dbReference type="InterPro" id="IPR004843">
    <property type="entry name" value="Calcineurin-like_PHP"/>
</dbReference>
<dbReference type="EC" id="3.1.3.16" evidence="4"/>
<keyword evidence="7" id="KW-0995">Kinetochore</keyword>
<dbReference type="PANTHER" id="PTHR11668:SF300">
    <property type="entry name" value="SERINE_THREONINE-PROTEIN PHOSPHATASE"/>
    <property type="match status" value="1"/>
</dbReference>
<dbReference type="EMBL" id="JAMKFB020000007">
    <property type="protein sequence ID" value="KAL0187523.1"/>
    <property type="molecule type" value="Genomic_DNA"/>
</dbReference>
<dbReference type="GO" id="GO:0004722">
    <property type="term" value="F:protein serine/threonine phosphatase activity"/>
    <property type="evidence" value="ECO:0007669"/>
    <property type="project" value="UniProtKB-EC"/>
</dbReference>
<dbReference type="InterPro" id="IPR029052">
    <property type="entry name" value="Metallo-depent_PP-like"/>
</dbReference>
<keyword evidence="9" id="KW-0464">Manganese</keyword>
<reference evidence="11 12" key="1">
    <citation type="submission" date="2024-05" db="EMBL/GenBank/DDBJ databases">
        <title>Genome sequencing and assembly of Indian major carp, Cirrhinus mrigala (Hamilton, 1822).</title>
        <authorList>
            <person name="Mohindra V."/>
            <person name="Chowdhury L.M."/>
            <person name="Lal K."/>
            <person name="Jena J.K."/>
        </authorList>
    </citation>
    <scope>NUCLEOTIDE SEQUENCE [LARGE SCALE GENOMIC DNA]</scope>
    <source>
        <strain evidence="11">CM1030</strain>
        <tissue evidence="11">Blood</tissue>
    </source>
</reference>
<evidence type="ECO:0000256" key="7">
    <source>
        <dbReference type="ARBA" id="ARBA00022838"/>
    </source>
</evidence>
<dbReference type="GO" id="GO:0046872">
    <property type="term" value="F:metal ion binding"/>
    <property type="evidence" value="ECO:0007669"/>
    <property type="project" value="UniProtKB-KW"/>
</dbReference>
<dbReference type="Gene3D" id="3.60.21.10">
    <property type="match status" value="1"/>
</dbReference>
<feature type="domain" description="Calcineurin-like phosphoesterase" evidence="10">
    <location>
        <begin position="4"/>
        <end position="50"/>
    </location>
</feature>
<dbReference type="InterPro" id="IPR050341">
    <property type="entry name" value="PP1_catalytic_subunit"/>
</dbReference>
<gene>
    <name evidence="11" type="ORF">M9458_014622</name>
</gene>
<dbReference type="Proteomes" id="UP001529510">
    <property type="component" value="Unassembled WGS sequence"/>
</dbReference>
<proteinExistence type="predicted"/>
<evidence type="ECO:0000256" key="9">
    <source>
        <dbReference type="ARBA" id="ARBA00023211"/>
    </source>
</evidence>
<evidence type="ECO:0000256" key="8">
    <source>
        <dbReference type="ARBA" id="ARBA00022912"/>
    </source>
</evidence>
<evidence type="ECO:0000256" key="5">
    <source>
        <dbReference type="ARBA" id="ARBA00022723"/>
    </source>
</evidence>
<dbReference type="SUPFAM" id="SSF56300">
    <property type="entry name" value="Metallo-dependent phosphatases"/>
    <property type="match status" value="1"/>
</dbReference>
<dbReference type="Pfam" id="PF00149">
    <property type="entry name" value="Metallophos"/>
    <property type="match status" value="1"/>
</dbReference>
<keyword evidence="5" id="KW-0479">Metal-binding</keyword>
<keyword evidence="8" id="KW-0904">Protein phosphatase</keyword>
<feature type="non-terminal residue" evidence="11">
    <location>
        <position position="50"/>
    </location>
</feature>
<dbReference type="AlphaFoldDB" id="A0ABD0QMQ8"/>
<keyword evidence="6" id="KW-0378">Hydrolase</keyword>
<dbReference type="PANTHER" id="PTHR11668">
    <property type="entry name" value="SERINE/THREONINE PROTEIN PHOSPHATASE"/>
    <property type="match status" value="1"/>
</dbReference>